<dbReference type="Pfam" id="PF00872">
    <property type="entry name" value="Transposase_mut"/>
    <property type="match status" value="1"/>
</dbReference>
<dbReference type="GO" id="GO:0006313">
    <property type="term" value="P:DNA transposition"/>
    <property type="evidence" value="ECO:0007669"/>
    <property type="project" value="UniProtKB-UniRule"/>
</dbReference>
<name>A0A7Y9GRU2_9MICO</name>
<keyword evidence="4 6" id="KW-0238">DNA-binding</keyword>
<dbReference type="Proteomes" id="UP000576969">
    <property type="component" value="Unassembled WGS sequence"/>
</dbReference>
<keyword evidence="6" id="KW-0814">Transposable element</keyword>
<comment type="similarity">
    <text evidence="2 6">Belongs to the transposase mutator family.</text>
</comment>
<evidence type="ECO:0000256" key="3">
    <source>
        <dbReference type="ARBA" id="ARBA00022578"/>
    </source>
</evidence>
<organism evidence="7 8">
    <name type="scientific">Microbacterium immunditiarum</name>
    <dbReference type="NCBI Taxonomy" id="337480"/>
    <lineage>
        <taxon>Bacteria</taxon>
        <taxon>Bacillati</taxon>
        <taxon>Actinomycetota</taxon>
        <taxon>Actinomycetes</taxon>
        <taxon>Micrococcales</taxon>
        <taxon>Microbacteriaceae</taxon>
        <taxon>Microbacterium</taxon>
    </lineage>
</organism>
<keyword evidence="3 6" id="KW-0815">Transposition</keyword>
<evidence type="ECO:0000256" key="6">
    <source>
        <dbReference type="RuleBase" id="RU365089"/>
    </source>
</evidence>
<dbReference type="GO" id="GO:0004803">
    <property type="term" value="F:transposase activity"/>
    <property type="evidence" value="ECO:0007669"/>
    <property type="project" value="UniProtKB-UniRule"/>
</dbReference>
<evidence type="ECO:0000256" key="5">
    <source>
        <dbReference type="ARBA" id="ARBA00023172"/>
    </source>
</evidence>
<dbReference type="AlphaFoldDB" id="A0A7Y9GRU2"/>
<dbReference type="InterPro" id="IPR001207">
    <property type="entry name" value="Transposase_mutator"/>
</dbReference>
<keyword evidence="5 6" id="KW-0233">DNA recombination</keyword>
<dbReference type="PANTHER" id="PTHR33217">
    <property type="entry name" value="TRANSPOSASE FOR INSERTION SEQUENCE ELEMENT IS1081"/>
    <property type="match status" value="1"/>
</dbReference>
<evidence type="ECO:0000256" key="1">
    <source>
        <dbReference type="ARBA" id="ARBA00002190"/>
    </source>
</evidence>
<keyword evidence="8" id="KW-1185">Reference proteome</keyword>
<evidence type="ECO:0000313" key="7">
    <source>
        <dbReference type="EMBL" id="NYE21528.1"/>
    </source>
</evidence>
<comment type="caution">
    <text evidence="7">The sequence shown here is derived from an EMBL/GenBank/DDBJ whole genome shotgun (WGS) entry which is preliminary data.</text>
</comment>
<proteinExistence type="inferred from homology"/>
<dbReference type="EMBL" id="JACCBV010000001">
    <property type="protein sequence ID" value="NYE21528.1"/>
    <property type="molecule type" value="Genomic_DNA"/>
</dbReference>
<evidence type="ECO:0000256" key="4">
    <source>
        <dbReference type="ARBA" id="ARBA00023125"/>
    </source>
</evidence>
<accession>A0A7Y9GRU2</accession>
<evidence type="ECO:0000256" key="2">
    <source>
        <dbReference type="ARBA" id="ARBA00010961"/>
    </source>
</evidence>
<gene>
    <name evidence="7" type="ORF">BJ991_003556</name>
</gene>
<reference evidence="7 8" key="1">
    <citation type="submission" date="2020-07" db="EMBL/GenBank/DDBJ databases">
        <title>Sequencing the genomes of 1000 actinobacteria strains.</title>
        <authorList>
            <person name="Klenk H.-P."/>
        </authorList>
    </citation>
    <scope>NUCLEOTIDE SEQUENCE [LARGE SCALE GENOMIC DNA]</scope>
    <source>
        <strain evidence="7 8">DSM 24662</strain>
    </source>
</reference>
<protein>
    <recommendedName>
        <fullName evidence="6">Mutator family transposase</fullName>
    </recommendedName>
</protein>
<dbReference type="GO" id="GO:0003677">
    <property type="term" value="F:DNA binding"/>
    <property type="evidence" value="ECO:0007669"/>
    <property type="project" value="UniProtKB-UniRule"/>
</dbReference>
<comment type="function">
    <text evidence="1 6">Required for the transposition of the insertion element.</text>
</comment>
<dbReference type="PANTHER" id="PTHR33217:SF7">
    <property type="entry name" value="TRANSPOSASE FOR INSERTION SEQUENCE ELEMENT IS1081"/>
    <property type="match status" value="1"/>
</dbReference>
<sequence length="61" mass="6308">MKVREGGRVTGAVVLVATGVNGDGHREVLGLRVATSETGAAWNSFFADARDEHGRSPSSAP</sequence>
<evidence type="ECO:0000313" key="8">
    <source>
        <dbReference type="Proteomes" id="UP000576969"/>
    </source>
</evidence>